<reference evidence="2 3" key="1">
    <citation type="submission" date="2019-01" db="EMBL/GenBank/DDBJ databases">
        <title>Efficacy and safety assessment of two enterococci phages in an in vitro biofilm wound model.</title>
        <authorList>
            <person name="Melo L.D.R."/>
            <person name="Ferreira R."/>
            <person name="Costa A.R."/>
            <person name="Oliveira H."/>
            <person name="Azeredo J."/>
        </authorList>
    </citation>
    <scope>NUCLEOTIDE SEQUENCE [LARGE SCALE GENOMIC DNA]</scope>
</reference>
<evidence type="ECO:0008006" key="4">
    <source>
        <dbReference type="Google" id="ProtNLM"/>
    </source>
</evidence>
<evidence type="ECO:0000313" key="3">
    <source>
        <dbReference type="Proteomes" id="UP000290957"/>
    </source>
</evidence>
<name>A0A411B6U0_9CAUD</name>
<feature type="region of interest" description="Disordered" evidence="1">
    <location>
        <begin position="198"/>
        <end position="238"/>
    </location>
</feature>
<protein>
    <recommendedName>
        <fullName evidence="4">Peptidase C51 domain-containing protein</fullName>
    </recommendedName>
</protein>
<organism evidence="2 3">
    <name type="scientific">Enterococcus phage vB_EfaP_Zip</name>
    <dbReference type="NCBI Taxonomy" id="2501743"/>
    <lineage>
        <taxon>Viruses</taxon>
        <taxon>Duplodnaviria</taxon>
        <taxon>Heunggongvirae</taxon>
        <taxon>Uroviricota</taxon>
        <taxon>Caudoviricetes</taxon>
        <taxon>Rountreeviridae</taxon>
        <taxon>Sarlesvirinae</taxon>
        <taxon>Minhovirus</taxon>
        <taxon>Minhovirus zip</taxon>
    </lineage>
</organism>
<keyword evidence="3" id="KW-1185">Reference proteome</keyword>
<dbReference type="Proteomes" id="UP000290957">
    <property type="component" value="Segment"/>
</dbReference>
<feature type="compositionally biased region" description="Polar residues" evidence="1">
    <location>
        <begin position="222"/>
        <end position="238"/>
    </location>
</feature>
<evidence type="ECO:0000313" key="2">
    <source>
        <dbReference type="EMBL" id="QAX97316.1"/>
    </source>
</evidence>
<accession>A0A411B6U0</accession>
<dbReference type="Gene3D" id="3.90.1720.60">
    <property type="match status" value="1"/>
</dbReference>
<gene>
    <name evidence="2" type="ORF">Zip_12</name>
</gene>
<feature type="compositionally biased region" description="Pro residues" evidence="1">
    <location>
        <begin position="490"/>
        <end position="499"/>
    </location>
</feature>
<dbReference type="EMBL" id="MK360025">
    <property type="protein sequence ID" value="QAX97316.1"/>
    <property type="molecule type" value="Genomic_DNA"/>
</dbReference>
<feature type="region of interest" description="Disordered" evidence="1">
    <location>
        <begin position="483"/>
        <end position="502"/>
    </location>
</feature>
<evidence type="ECO:0000256" key="1">
    <source>
        <dbReference type="SAM" id="MobiDB-lite"/>
    </source>
</evidence>
<proteinExistence type="predicted"/>
<sequence length="669" mass="72276">MAITKQDFANAKISESFGISDDVLVKYVQNNVYGSRWWHYWKDDEAKIRETFNIARQNGMSAALLVVKEKVEGVGYTNHDIDGWGNHYDKPDPNPLVDLANYAQATVKTANSTAYNPAWVDAGNPVNCVPTGVIQSGNADFKNTPVGTIKRAYVPMTAATTWAYYYPQALNASVNGVRNYGNPIQQCTDYLNEMGAKITGSGGSGSGGTTPKPEKPDVKPNVPNQNTPLEGSGSHSTDPSNVLAAIQKAIDQIMDLLNQRYFKSNLEIRGSKTGLMFTQVNNDFVFTGEWFKEQVKKATDTLNDTVKNELEESGKVQDELPNGVNQTVEILLTRALKYVDSEVKYDEAKDGNPEKGATDNARFMSWCVQTIHPSLKGSSHKDFFNKFNAAGYVRHRGVWSAIAKNLQIGDIVCCADNLTSDSGGKEYFIALGNDKCVEAYPWENGQRTSKNGQPVGKGIAKFKLSERAALGCADIAIIRPYSPKEVENPTPTPTDPKPPTSSIQQALAHIKSFMGNTIGNGQCYGLCAEYAGFLGGPGLGAGTKYGITGLTGQGSTAAAADIGICYNWAAYGWTMIQNPSLSQIVPGCILNIRRSANVTESMGAGTSAWFNWSADPTYGHTLVVEKVNGDSLTVLEQWGGSRQYTMNNMMAYSGSGASGISSICIPPSA</sequence>